<gene>
    <name evidence="7" type="ORF">PV08_00524</name>
</gene>
<feature type="transmembrane region" description="Helical" evidence="5">
    <location>
        <begin position="367"/>
        <end position="387"/>
    </location>
</feature>
<dbReference type="OrthoDB" id="448280at2759"/>
<evidence type="ECO:0000256" key="1">
    <source>
        <dbReference type="ARBA" id="ARBA00004141"/>
    </source>
</evidence>
<feature type="signal peptide" evidence="6">
    <location>
        <begin position="1"/>
        <end position="19"/>
    </location>
</feature>
<dbReference type="RefSeq" id="XP_016240165.1">
    <property type="nucleotide sequence ID" value="XM_016374889.1"/>
</dbReference>
<dbReference type="PANTHER" id="PTHR11040">
    <property type="entry name" value="ZINC/IRON TRANSPORTER"/>
    <property type="match status" value="1"/>
</dbReference>
<organism evidence="7 8">
    <name type="scientific">Exophiala spinifera</name>
    <dbReference type="NCBI Taxonomy" id="91928"/>
    <lineage>
        <taxon>Eukaryota</taxon>
        <taxon>Fungi</taxon>
        <taxon>Dikarya</taxon>
        <taxon>Ascomycota</taxon>
        <taxon>Pezizomycotina</taxon>
        <taxon>Eurotiomycetes</taxon>
        <taxon>Chaetothyriomycetidae</taxon>
        <taxon>Chaetothyriales</taxon>
        <taxon>Herpotrichiellaceae</taxon>
        <taxon>Exophiala</taxon>
    </lineage>
</organism>
<dbReference type="Proteomes" id="UP000053328">
    <property type="component" value="Unassembled WGS sequence"/>
</dbReference>
<dbReference type="GO" id="GO:0005385">
    <property type="term" value="F:zinc ion transmembrane transporter activity"/>
    <property type="evidence" value="ECO:0007669"/>
    <property type="project" value="TreeGrafter"/>
</dbReference>
<dbReference type="PANTHER" id="PTHR11040:SF44">
    <property type="entry name" value="PROTEIN ZNTC-RELATED"/>
    <property type="match status" value="1"/>
</dbReference>
<name>A0A0D2C8T1_9EURO</name>
<evidence type="ECO:0000313" key="8">
    <source>
        <dbReference type="Proteomes" id="UP000053328"/>
    </source>
</evidence>
<dbReference type="Pfam" id="PF02535">
    <property type="entry name" value="Zip"/>
    <property type="match status" value="1"/>
</dbReference>
<evidence type="ECO:0000313" key="7">
    <source>
        <dbReference type="EMBL" id="KIW19949.1"/>
    </source>
</evidence>
<feature type="chain" id="PRO_5002255037" description="ZIP Zinc transporter" evidence="6">
    <location>
        <begin position="20"/>
        <end position="525"/>
    </location>
</feature>
<protein>
    <recommendedName>
        <fullName evidence="9">ZIP Zinc transporter</fullName>
    </recommendedName>
</protein>
<dbReference type="GO" id="GO:0005886">
    <property type="term" value="C:plasma membrane"/>
    <property type="evidence" value="ECO:0007669"/>
    <property type="project" value="TreeGrafter"/>
</dbReference>
<keyword evidence="4 5" id="KW-0472">Membrane</keyword>
<accession>A0A0D2C8T1</accession>
<dbReference type="EMBL" id="KN847492">
    <property type="protein sequence ID" value="KIW19949.1"/>
    <property type="molecule type" value="Genomic_DNA"/>
</dbReference>
<sequence length="525" mass="55187">MTMLSISVLVLFGVSSVIGQVTYTGCHNHSSVEYCFGPDGEETALATYASAPMVTTFSTSTLPASVSASVTTGQTSAVTGCHAHETNTFCIDGIGNEVQISGTTTATGPPPAQYTDCHSHGDHQYCIGPEGEEVQILAEGAHSESDHDEASGDNADMDCHFHAGVEHCVPKGGSESSSSSSATCELQERDYNIGLRVGTLFVVLVTSAVGVFTPIFMARLPFQSVNSIIFTTVKQFGTGVIISTAFVHLYTHASLMFNNQCLGRLDYEATTSAIVMAGIFLSFLFEYLGHRIILAKSSGNHADAIAYGTTSSLPTKEDGSTPTSAASVQAVNSARGPGVSRSLANLGHNHGSPFDPTNPNSKLSVSIMEAGILFHSILIGLTLVVAGDSFYRTLLAVIVFHQFFEGLALGARIALLPEGMGSFWRTKFPMATAFALITPLGMAIGLGVIHSFNGNDRDTILTIGTLDALSAGILVWVGLVDMWARDWILEGGEMTASDLGYGKIGLGLLSLVAGFIAMSVLGKWA</sequence>
<feature type="transmembrane region" description="Helical" evidence="5">
    <location>
        <begin position="461"/>
        <end position="484"/>
    </location>
</feature>
<dbReference type="VEuPathDB" id="FungiDB:PV08_00524"/>
<dbReference type="InterPro" id="IPR003689">
    <property type="entry name" value="ZIP"/>
</dbReference>
<reference evidence="7 8" key="1">
    <citation type="submission" date="2015-01" db="EMBL/GenBank/DDBJ databases">
        <title>The Genome Sequence of Exophiala spinifera CBS89968.</title>
        <authorList>
            <consortium name="The Broad Institute Genomics Platform"/>
            <person name="Cuomo C."/>
            <person name="de Hoog S."/>
            <person name="Gorbushina A."/>
            <person name="Stielow B."/>
            <person name="Teixiera M."/>
            <person name="Abouelleil A."/>
            <person name="Chapman S.B."/>
            <person name="Priest M."/>
            <person name="Young S.K."/>
            <person name="Wortman J."/>
            <person name="Nusbaum C."/>
            <person name="Birren B."/>
        </authorList>
    </citation>
    <scope>NUCLEOTIDE SEQUENCE [LARGE SCALE GENOMIC DNA]</scope>
    <source>
        <strain evidence="7 8">CBS 89968</strain>
    </source>
</reference>
<feature type="transmembrane region" description="Helical" evidence="5">
    <location>
        <begin position="269"/>
        <end position="288"/>
    </location>
</feature>
<dbReference type="HOGENOM" id="CLU_027089_5_0_1"/>
<keyword evidence="8" id="KW-1185">Reference proteome</keyword>
<evidence type="ECO:0000256" key="5">
    <source>
        <dbReference type="SAM" id="Phobius"/>
    </source>
</evidence>
<feature type="transmembrane region" description="Helical" evidence="5">
    <location>
        <begin position="428"/>
        <end position="449"/>
    </location>
</feature>
<dbReference type="AlphaFoldDB" id="A0A0D2C8T1"/>
<evidence type="ECO:0000256" key="3">
    <source>
        <dbReference type="ARBA" id="ARBA00022989"/>
    </source>
</evidence>
<keyword evidence="3 5" id="KW-1133">Transmembrane helix</keyword>
<feature type="transmembrane region" description="Helical" evidence="5">
    <location>
        <begin position="193"/>
        <end position="216"/>
    </location>
</feature>
<evidence type="ECO:0000256" key="4">
    <source>
        <dbReference type="ARBA" id="ARBA00023136"/>
    </source>
</evidence>
<evidence type="ECO:0000256" key="6">
    <source>
        <dbReference type="SAM" id="SignalP"/>
    </source>
</evidence>
<evidence type="ECO:0008006" key="9">
    <source>
        <dbReference type="Google" id="ProtNLM"/>
    </source>
</evidence>
<comment type="subcellular location">
    <subcellularLocation>
        <location evidence="1">Membrane</location>
        <topology evidence="1">Multi-pass membrane protein</topology>
    </subcellularLocation>
</comment>
<feature type="transmembrane region" description="Helical" evidence="5">
    <location>
        <begin position="393"/>
        <end position="416"/>
    </location>
</feature>
<dbReference type="STRING" id="91928.A0A0D2C8T1"/>
<proteinExistence type="predicted"/>
<feature type="transmembrane region" description="Helical" evidence="5">
    <location>
        <begin position="504"/>
        <end position="522"/>
    </location>
</feature>
<evidence type="ECO:0000256" key="2">
    <source>
        <dbReference type="ARBA" id="ARBA00022692"/>
    </source>
</evidence>
<dbReference type="GeneID" id="27327607"/>
<feature type="transmembrane region" description="Helical" evidence="5">
    <location>
        <begin position="228"/>
        <end position="249"/>
    </location>
</feature>
<keyword evidence="6" id="KW-0732">Signal</keyword>
<keyword evidence="2 5" id="KW-0812">Transmembrane</keyword>